<dbReference type="GO" id="GO:0032993">
    <property type="term" value="C:protein-DNA complex"/>
    <property type="evidence" value="ECO:0007669"/>
    <property type="project" value="TreeGrafter"/>
</dbReference>
<keyword evidence="4 7" id="KW-0238">DNA-binding</keyword>
<feature type="modified residue" description="4-aspartylphosphate" evidence="6">
    <location>
        <position position="51"/>
    </location>
</feature>
<dbReference type="STRING" id="536979.SAMN04488055_0348"/>
<keyword evidence="11" id="KW-1185">Reference proteome</keyword>
<evidence type="ECO:0000256" key="4">
    <source>
        <dbReference type="ARBA" id="ARBA00023125"/>
    </source>
</evidence>
<reference evidence="10 11" key="1">
    <citation type="submission" date="2016-11" db="EMBL/GenBank/DDBJ databases">
        <authorList>
            <person name="Jaros S."/>
            <person name="Januszkiewicz K."/>
            <person name="Wedrychowicz H."/>
        </authorList>
    </citation>
    <scope>NUCLEOTIDE SEQUENCE [LARGE SCALE GENOMIC DNA]</scope>
    <source>
        <strain evidence="10 11">DSM 24787</strain>
    </source>
</reference>
<evidence type="ECO:0000256" key="2">
    <source>
        <dbReference type="ARBA" id="ARBA00023012"/>
    </source>
</evidence>
<dbReference type="GO" id="GO:0005829">
    <property type="term" value="C:cytosol"/>
    <property type="evidence" value="ECO:0007669"/>
    <property type="project" value="TreeGrafter"/>
</dbReference>
<dbReference type="SUPFAM" id="SSF52172">
    <property type="entry name" value="CheY-like"/>
    <property type="match status" value="1"/>
</dbReference>
<dbReference type="RefSeq" id="WP_074237451.1">
    <property type="nucleotide sequence ID" value="NZ_FSRA01000001.1"/>
</dbReference>
<feature type="domain" description="Response regulatory" evidence="8">
    <location>
        <begin position="2"/>
        <end position="116"/>
    </location>
</feature>
<dbReference type="Gene3D" id="6.10.250.690">
    <property type="match status" value="1"/>
</dbReference>
<feature type="domain" description="OmpR/PhoB-type" evidence="9">
    <location>
        <begin position="124"/>
        <end position="224"/>
    </location>
</feature>
<dbReference type="AlphaFoldDB" id="A0A1N6D6C4"/>
<sequence>MKLLLIEDEPLLLDEMDNYLTEQGYRCEKAINYKEGEEKITLYEYDVVVLDITLPGGNGLALLKLLKDQFKDAGVLIISAKDSLSDKVAGLGLGADDYITKPFHLEELNARINALMRRKSFSGNNRMKIDLLMIDTAAQEVHWKDQIISLTKKEYELLLYFIVNKNRVVSKQSIAEHLWGDHYDMADNYDTVYVHTMNLRRKITAHSGTDYIKTVYGMGYKFMAP</sequence>
<keyword evidence="1 6" id="KW-0597">Phosphoprotein</keyword>
<accession>A0A1N6D6C4</accession>
<keyword evidence="3" id="KW-0805">Transcription regulation</keyword>
<gene>
    <name evidence="10" type="ORF">SAMN04488055_0348</name>
</gene>
<evidence type="ECO:0000256" key="3">
    <source>
        <dbReference type="ARBA" id="ARBA00023015"/>
    </source>
</evidence>
<dbReference type="EMBL" id="FSRA01000001">
    <property type="protein sequence ID" value="SIN66352.1"/>
    <property type="molecule type" value="Genomic_DNA"/>
</dbReference>
<evidence type="ECO:0000259" key="9">
    <source>
        <dbReference type="PROSITE" id="PS51755"/>
    </source>
</evidence>
<dbReference type="InterPro" id="IPR011006">
    <property type="entry name" value="CheY-like_superfamily"/>
</dbReference>
<dbReference type="CDD" id="cd00383">
    <property type="entry name" value="trans_reg_C"/>
    <property type="match status" value="1"/>
</dbReference>
<dbReference type="GO" id="GO:0000976">
    <property type="term" value="F:transcription cis-regulatory region binding"/>
    <property type="evidence" value="ECO:0007669"/>
    <property type="project" value="TreeGrafter"/>
</dbReference>
<feature type="DNA-binding region" description="OmpR/PhoB-type" evidence="7">
    <location>
        <begin position="124"/>
        <end position="224"/>
    </location>
</feature>
<dbReference type="Pfam" id="PF00486">
    <property type="entry name" value="Trans_reg_C"/>
    <property type="match status" value="1"/>
</dbReference>
<keyword evidence="2" id="KW-0902">Two-component regulatory system</keyword>
<dbReference type="SMART" id="SM00448">
    <property type="entry name" value="REC"/>
    <property type="match status" value="1"/>
</dbReference>
<dbReference type="PANTHER" id="PTHR48111:SF22">
    <property type="entry name" value="REGULATOR OF RPOS"/>
    <property type="match status" value="1"/>
</dbReference>
<dbReference type="Gene3D" id="1.10.10.10">
    <property type="entry name" value="Winged helix-like DNA-binding domain superfamily/Winged helix DNA-binding domain"/>
    <property type="match status" value="1"/>
</dbReference>
<evidence type="ECO:0000259" key="8">
    <source>
        <dbReference type="PROSITE" id="PS50110"/>
    </source>
</evidence>
<dbReference type="InterPro" id="IPR036388">
    <property type="entry name" value="WH-like_DNA-bd_sf"/>
</dbReference>
<dbReference type="PANTHER" id="PTHR48111">
    <property type="entry name" value="REGULATOR OF RPOS"/>
    <property type="match status" value="1"/>
</dbReference>
<evidence type="ECO:0000313" key="10">
    <source>
        <dbReference type="EMBL" id="SIN66352.1"/>
    </source>
</evidence>
<dbReference type="InterPro" id="IPR039420">
    <property type="entry name" value="WalR-like"/>
</dbReference>
<keyword evidence="5" id="KW-0804">Transcription</keyword>
<dbReference type="InterPro" id="IPR001789">
    <property type="entry name" value="Sig_transdc_resp-reg_receiver"/>
</dbReference>
<evidence type="ECO:0000256" key="1">
    <source>
        <dbReference type="ARBA" id="ARBA00022553"/>
    </source>
</evidence>
<dbReference type="GO" id="GO:0006355">
    <property type="term" value="P:regulation of DNA-templated transcription"/>
    <property type="evidence" value="ECO:0007669"/>
    <property type="project" value="InterPro"/>
</dbReference>
<dbReference type="InterPro" id="IPR001867">
    <property type="entry name" value="OmpR/PhoB-type_DNA-bd"/>
</dbReference>
<dbReference type="GO" id="GO:0000156">
    <property type="term" value="F:phosphorelay response regulator activity"/>
    <property type="evidence" value="ECO:0007669"/>
    <property type="project" value="TreeGrafter"/>
</dbReference>
<dbReference type="Pfam" id="PF00072">
    <property type="entry name" value="Response_reg"/>
    <property type="match status" value="1"/>
</dbReference>
<dbReference type="PROSITE" id="PS51755">
    <property type="entry name" value="OMPR_PHOB"/>
    <property type="match status" value="1"/>
</dbReference>
<evidence type="ECO:0000256" key="6">
    <source>
        <dbReference type="PROSITE-ProRule" id="PRU00169"/>
    </source>
</evidence>
<proteinExistence type="predicted"/>
<dbReference type="Proteomes" id="UP000185003">
    <property type="component" value="Unassembled WGS sequence"/>
</dbReference>
<organism evidence="10 11">
    <name type="scientific">Chitinophaga niabensis</name>
    <dbReference type="NCBI Taxonomy" id="536979"/>
    <lineage>
        <taxon>Bacteria</taxon>
        <taxon>Pseudomonadati</taxon>
        <taxon>Bacteroidota</taxon>
        <taxon>Chitinophagia</taxon>
        <taxon>Chitinophagales</taxon>
        <taxon>Chitinophagaceae</taxon>
        <taxon>Chitinophaga</taxon>
    </lineage>
</organism>
<dbReference type="SMART" id="SM00862">
    <property type="entry name" value="Trans_reg_C"/>
    <property type="match status" value="1"/>
</dbReference>
<evidence type="ECO:0000313" key="11">
    <source>
        <dbReference type="Proteomes" id="UP000185003"/>
    </source>
</evidence>
<evidence type="ECO:0000256" key="5">
    <source>
        <dbReference type="ARBA" id="ARBA00023163"/>
    </source>
</evidence>
<dbReference type="OrthoDB" id="9790442at2"/>
<evidence type="ECO:0000256" key="7">
    <source>
        <dbReference type="PROSITE-ProRule" id="PRU01091"/>
    </source>
</evidence>
<protein>
    <submittedName>
        <fullName evidence="10">DNA-binding response regulator, OmpR family, contains REC and winged-helix (WHTH) domain</fullName>
    </submittedName>
</protein>
<dbReference type="Gene3D" id="3.40.50.2300">
    <property type="match status" value="1"/>
</dbReference>
<name>A0A1N6D6C4_9BACT</name>
<dbReference type="PROSITE" id="PS50110">
    <property type="entry name" value="RESPONSE_REGULATORY"/>
    <property type="match status" value="1"/>
</dbReference>